<evidence type="ECO:0000313" key="5">
    <source>
        <dbReference type="Proteomes" id="UP000434223"/>
    </source>
</evidence>
<evidence type="ECO:0000313" key="3">
    <source>
        <dbReference type="EMBL" id="RGJ06014.1"/>
    </source>
</evidence>
<dbReference type="Proteomes" id="UP000263014">
    <property type="component" value="Unassembled WGS sequence"/>
</dbReference>
<name>A0A174VA67_9FIRM</name>
<dbReference type="Pfam" id="PF12730">
    <property type="entry name" value="ABC2_membrane_4"/>
    <property type="match status" value="1"/>
</dbReference>
<feature type="transmembrane region" description="Helical" evidence="1">
    <location>
        <begin position="50"/>
        <end position="72"/>
    </location>
</feature>
<evidence type="ECO:0000313" key="2">
    <source>
        <dbReference type="EMBL" id="MUB62727.1"/>
    </source>
</evidence>
<dbReference type="OrthoDB" id="3190532at2"/>
<dbReference type="EMBL" id="QSON01000003">
    <property type="protein sequence ID" value="RGJ06014.1"/>
    <property type="molecule type" value="Genomic_DNA"/>
</dbReference>
<feature type="transmembrane region" description="Helical" evidence="1">
    <location>
        <begin position="165"/>
        <end position="184"/>
    </location>
</feature>
<dbReference type="Proteomes" id="UP000434223">
    <property type="component" value="Unassembled WGS sequence"/>
</dbReference>
<comment type="caution">
    <text evidence="3">The sequence shown here is derived from an EMBL/GenBank/DDBJ whole genome shotgun (WGS) entry which is preliminary data.</text>
</comment>
<reference evidence="3 4" key="1">
    <citation type="submission" date="2018-08" db="EMBL/GenBank/DDBJ databases">
        <title>A genome reference for cultivated species of the human gut microbiota.</title>
        <authorList>
            <person name="Zou Y."/>
            <person name="Xue W."/>
            <person name="Luo G."/>
        </authorList>
    </citation>
    <scope>NUCLEOTIDE SEQUENCE [LARGE SCALE GENOMIC DNA]</scope>
    <source>
        <strain evidence="3 4">TM09-12</strain>
    </source>
</reference>
<protein>
    <submittedName>
        <fullName evidence="3">ABC transporter permease</fullName>
    </submittedName>
</protein>
<dbReference type="EMBL" id="WNME01000003">
    <property type="protein sequence ID" value="MUB62727.1"/>
    <property type="molecule type" value="Genomic_DNA"/>
</dbReference>
<dbReference type="AlphaFoldDB" id="A0A174VA67"/>
<evidence type="ECO:0000256" key="1">
    <source>
        <dbReference type="SAM" id="Phobius"/>
    </source>
</evidence>
<accession>A0A174VA67</accession>
<keyword evidence="1" id="KW-0812">Transmembrane</keyword>
<dbReference type="RefSeq" id="WP_006775911.1">
    <property type="nucleotide sequence ID" value="NZ_CABJBJ010000011.1"/>
</dbReference>
<proteinExistence type="predicted"/>
<sequence length="253" mass="29766">MSKKTEFALEMRKLRRRHIPILFLMVFVLITAWTYWCIDDLDVSRLNDVSAMVFTNLLLMNTILCPIVMAALASRMCDMEQMGNTYKWLCTMQKPEHIYRGKVMAGSFYILLFTLMQTVLFWIISQPYGAGVVSRLPGYFTTIFLTSLCIFILQLNLSLKFTNQLTPIFISIGGTFTGLFSWFLNRWPLRYLIPWGYYASLCNAGYNYDETTRYTTYYWDMYPFLWMAVLTAAIIILYRHGQKHFLETVRETI</sequence>
<dbReference type="GeneID" id="93150262"/>
<reference evidence="2 5" key="2">
    <citation type="submission" date="2019-09" db="EMBL/GenBank/DDBJ databases">
        <title>Draft genome sequencing of Hungatella hathewayi 123Y-2.</title>
        <authorList>
            <person name="Lv Q."/>
            <person name="Li S."/>
        </authorList>
    </citation>
    <scope>NUCLEOTIDE SEQUENCE [LARGE SCALE GENOMIC DNA]</scope>
    <source>
        <strain evidence="2 5">123Y-2</strain>
    </source>
</reference>
<evidence type="ECO:0000313" key="4">
    <source>
        <dbReference type="Proteomes" id="UP000263014"/>
    </source>
</evidence>
<feature type="transmembrane region" description="Helical" evidence="1">
    <location>
        <begin position="103"/>
        <end position="124"/>
    </location>
</feature>
<feature type="transmembrane region" description="Helical" evidence="1">
    <location>
        <begin position="221"/>
        <end position="238"/>
    </location>
</feature>
<feature type="transmembrane region" description="Helical" evidence="1">
    <location>
        <begin position="21"/>
        <end position="38"/>
    </location>
</feature>
<organism evidence="3 4">
    <name type="scientific">Hungatella hathewayi</name>
    <dbReference type="NCBI Taxonomy" id="154046"/>
    <lineage>
        <taxon>Bacteria</taxon>
        <taxon>Bacillati</taxon>
        <taxon>Bacillota</taxon>
        <taxon>Clostridia</taxon>
        <taxon>Lachnospirales</taxon>
        <taxon>Lachnospiraceae</taxon>
        <taxon>Hungatella</taxon>
    </lineage>
</organism>
<feature type="transmembrane region" description="Helical" evidence="1">
    <location>
        <begin position="136"/>
        <end position="153"/>
    </location>
</feature>
<keyword evidence="1" id="KW-1133">Transmembrane helix</keyword>
<keyword evidence="1" id="KW-0472">Membrane</keyword>
<gene>
    <name evidence="3" type="ORF">DXD79_08395</name>
    <name evidence="2" type="ORF">GNE07_06585</name>
</gene>